<sequence>MMAIKWVMANKKTVFGVLSALLILLVLYSTWARFHPAQVVTFESQQQASTPTGVQQAAASAQVPFSASQAERVVLSIQASAKEPPVTSVTTTGAKVKETVAAELKKSGGQVAIVTDPAHPAATPVVTSTPGTTAPASASIVVIPPTTTVTLNQYNIKAYPDRLIQVGGSYQEVFVAYSWRVSVPKIPLLAPHGAVGYLGTYAHTNFDEPANSRVGILLTIPQ</sequence>
<proteinExistence type="predicted"/>
<comment type="caution">
    <text evidence="1">The sequence shown here is derived from an EMBL/GenBank/DDBJ whole genome shotgun (WGS) entry which is preliminary data.</text>
</comment>
<keyword evidence="2" id="KW-1185">Reference proteome</keyword>
<gene>
    <name evidence="1" type="ORF">Q4T40_02405</name>
</gene>
<dbReference type="EMBL" id="JAUOZS010000001">
    <property type="protein sequence ID" value="MDT8900088.1"/>
    <property type="molecule type" value="Genomic_DNA"/>
</dbReference>
<reference evidence="1 2" key="1">
    <citation type="submission" date="2023-07" db="EMBL/GenBank/DDBJ databases">
        <title>The novel representative of Negativicutes class, Anaeroselena agilis gen. nov. sp. nov.</title>
        <authorList>
            <person name="Prokofeva M.I."/>
            <person name="Elcheninov A.G."/>
            <person name="Klyukina A."/>
            <person name="Kublanov I.V."/>
            <person name="Frolov E.N."/>
            <person name="Podosokorskaya O.A."/>
        </authorList>
    </citation>
    <scope>NUCLEOTIDE SEQUENCE [LARGE SCALE GENOMIC DNA]</scope>
    <source>
        <strain evidence="1 2">4137-cl</strain>
    </source>
</reference>
<protein>
    <submittedName>
        <fullName evidence="1">Uncharacterized protein</fullName>
    </submittedName>
</protein>
<dbReference type="Proteomes" id="UP001254848">
    <property type="component" value="Unassembled WGS sequence"/>
</dbReference>
<evidence type="ECO:0000313" key="2">
    <source>
        <dbReference type="Proteomes" id="UP001254848"/>
    </source>
</evidence>
<accession>A0ABU3NTD7</accession>
<evidence type="ECO:0000313" key="1">
    <source>
        <dbReference type="EMBL" id="MDT8900088.1"/>
    </source>
</evidence>
<organism evidence="1 2">
    <name type="scientific">Anaeroselena agilis</name>
    <dbReference type="NCBI Taxonomy" id="3063788"/>
    <lineage>
        <taxon>Bacteria</taxon>
        <taxon>Bacillati</taxon>
        <taxon>Bacillota</taxon>
        <taxon>Negativicutes</taxon>
        <taxon>Acetonemataceae</taxon>
        <taxon>Anaeroselena</taxon>
    </lineage>
</organism>
<dbReference type="RefSeq" id="WP_413778648.1">
    <property type="nucleotide sequence ID" value="NZ_JAUOZS010000001.1"/>
</dbReference>
<name>A0ABU3NTD7_9FIRM</name>